<keyword evidence="4" id="KW-0969">Cilium</keyword>
<gene>
    <name evidence="4" type="ORF">SAMN04488523_11162</name>
</gene>
<feature type="domain" description="Flagellar basal body rod protein N-terminal" evidence="3">
    <location>
        <begin position="19"/>
        <end position="39"/>
    </location>
</feature>
<dbReference type="InterPro" id="IPR019776">
    <property type="entry name" value="Flagellar_basal_body_rod_CS"/>
</dbReference>
<evidence type="ECO:0000313" key="5">
    <source>
        <dbReference type="Proteomes" id="UP000198977"/>
    </source>
</evidence>
<keyword evidence="4" id="KW-0966">Cell projection</keyword>
<dbReference type="InterPro" id="IPR001444">
    <property type="entry name" value="Flag_bb_rod_N"/>
</dbReference>
<dbReference type="RefSeq" id="WP_093924711.1">
    <property type="nucleotide sequence ID" value="NZ_FOMW01000011.1"/>
</dbReference>
<dbReference type="PROSITE" id="PS00588">
    <property type="entry name" value="FLAGELLA_BB_ROD"/>
    <property type="match status" value="1"/>
</dbReference>
<dbReference type="AlphaFoldDB" id="A0A1I2DYZ9"/>
<name>A0A1I2DYZ9_9RHOB</name>
<accession>A0A1I2DYZ9</accession>
<keyword evidence="4" id="KW-0282">Flagellum</keyword>
<evidence type="ECO:0000313" key="4">
    <source>
        <dbReference type="EMBL" id="SFE85855.1"/>
    </source>
</evidence>
<evidence type="ECO:0000256" key="2">
    <source>
        <dbReference type="ARBA" id="ARBA00009677"/>
    </source>
</evidence>
<sequence length="117" mass="12880">MNTQTQSIFDLAPKRLEWLATRQKVVAENIANADVAGFRAKDIESFASYLDSAAMTGVLPTAEVTEAKVNWSEDMSGNNVVLEEQIMEANATAGQFKIAANLYRKAHDMLQTVSGRR</sequence>
<evidence type="ECO:0000259" key="3">
    <source>
        <dbReference type="Pfam" id="PF00460"/>
    </source>
</evidence>
<protein>
    <submittedName>
        <fullName evidence="4">Flagellar basal-body rod protein FlgB</fullName>
    </submittedName>
</protein>
<proteinExistence type="inferred from homology"/>
<dbReference type="OrthoDB" id="9788334at2"/>
<comment type="similarity">
    <text evidence="2">Belongs to the flagella basal body rod proteins family.</text>
</comment>
<reference evidence="5" key="1">
    <citation type="submission" date="2016-10" db="EMBL/GenBank/DDBJ databases">
        <authorList>
            <person name="Varghese N."/>
            <person name="Submissions S."/>
        </authorList>
    </citation>
    <scope>NUCLEOTIDE SEQUENCE [LARGE SCALE GENOMIC DNA]</scope>
    <source>
        <strain evidence="5">DSM 11443</strain>
    </source>
</reference>
<dbReference type="Proteomes" id="UP000198977">
    <property type="component" value="Unassembled WGS sequence"/>
</dbReference>
<dbReference type="Pfam" id="PF00460">
    <property type="entry name" value="Flg_bb_rod"/>
    <property type="match status" value="1"/>
</dbReference>
<dbReference type="GO" id="GO:0009425">
    <property type="term" value="C:bacterial-type flagellum basal body"/>
    <property type="evidence" value="ECO:0007669"/>
    <property type="project" value="UniProtKB-SubCell"/>
</dbReference>
<organism evidence="4 5">
    <name type="scientific">Sulfitobacter brevis</name>
    <dbReference type="NCBI Taxonomy" id="74348"/>
    <lineage>
        <taxon>Bacteria</taxon>
        <taxon>Pseudomonadati</taxon>
        <taxon>Pseudomonadota</taxon>
        <taxon>Alphaproteobacteria</taxon>
        <taxon>Rhodobacterales</taxon>
        <taxon>Roseobacteraceae</taxon>
        <taxon>Sulfitobacter</taxon>
    </lineage>
</organism>
<evidence type="ECO:0000256" key="1">
    <source>
        <dbReference type="ARBA" id="ARBA00004117"/>
    </source>
</evidence>
<dbReference type="STRING" id="74348.SAMN04488523_11162"/>
<keyword evidence="5" id="KW-1185">Reference proteome</keyword>
<dbReference type="EMBL" id="FOMW01000011">
    <property type="protein sequence ID" value="SFE85855.1"/>
    <property type="molecule type" value="Genomic_DNA"/>
</dbReference>
<comment type="subcellular location">
    <subcellularLocation>
        <location evidence="1">Bacterial flagellum basal body</location>
    </subcellularLocation>
</comment>